<gene>
    <name evidence="7" type="ORF">TWF730_002279</name>
</gene>
<feature type="region of interest" description="Disordered" evidence="5">
    <location>
        <begin position="328"/>
        <end position="351"/>
    </location>
</feature>
<feature type="region of interest" description="Disordered" evidence="5">
    <location>
        <begin position="46"/>
        <end position="109"/>
    </location>
</feature>
<feature type="region of interest" description="Disordered" evidence="5">
    <location>
        <begin position="162"/>
        <end position="201"/>
    </location>
</feature>
<keyword evidence="2 4" id="KW-0863">Zinc-finger</keyword>
<feature type="compositionally biased region" description="Pro residues" evidence="5">
    <location>
        <begin position="530"/>
        <end position="545"/>
    </location>
</feature>
<feature type="region of interest" description="Disordered" evidence="5">
    <location>
        <begin position="357"/>
        <end position="376"/>
    </location>
</feature>
<keyword evidence="8" id="KW-1185">Reference proteome</keyword>
<dbReference type="EMBL" id="JAVHNS010000012">
    <property type="protein sequence ID" value="KAK6338205.1"/>
    <property type="molecule type" value="Genomic_DNA"/>
</dbReference>
<keyword evidence="3" id="KW-0862">Zinc</keyword>
<dbReference type="Proteomes" id="UP001373714">
    <property type="component" value="Unassembled WGS sequence"/>
</dbReference>
<organism evidence="7 8">
    <name type="scientific">Orbilia blumenaviensis</name>
    <dbReference type="NCBI Taxonomy" id="1796055"/>
    <lineage>
        <taxon>Eukaryota</taxon>
        <taxon>Fungi</taxon>
        <taxon>Dikarya</taxon>
        <taxon>Ascomycota</taxon>
        <taxon>Pezizomycotina</taxon>
        <taxon>Orbiliomycetes</taxon>
        <taxon>Orbiliales</taxon>
        <taxon>Orbiliaceae</taxon>
        <taxon>Orbilia</taxon>
    </lineage>
</organism>
<dbReference type="GO" id="GO:0008270">
    <property type="term" value="F:zinc ion binding"/>
    <property type="evidence" value="ECO:0007669"/>
    <property type="project" value="UniProtKB-KW"/>
</dbReference>
<feature type="region of interest" description="Disordered" evidence="5">
    <location>
        <begin position="382"/>
        <end position="452"/>
    </location>
</feature>
<feature type="region of interest" description="Disordered" evidence="5">
    <location>
        <begin position="236"/>
        <end position="255"/>
    </location>
</feature>
<protein>
    <recommendedName>
        <fullName evidence="6">GRF-type domain-containing protein</fullName>
    </recommendedName>
</protein>
<feature type="compositionally biased region" description="Low complexity" evidence="5">
    <location>
        <begin position="71"/>
        <end position="83"/>
    </location>
</feature>
<evidence type="ECO:0000256" key="2">
    <source>
        <dbReference type="ARBA" id="ARBA00022771"/>
    </source>
</evidence>
<keyword evidence="1" id="KW-0479">Metal-binding</keyword>
<comment type="caution">
    <text evidence="7">The sequence shown here is derived from an EMBL/GenBank/DDBJ whole genome shotgun (WGS) entry which is preliminary data.</text>
</comment>
<feature type="compositionally biased region" description="Polar residues" evidence="5">
    <location>
        <begin position="328"/>
        <end position="341"/>
    </location>
</feature>
<dbReference type="InterPro" id="IPR010666">
    <property type="entry name" value="Znf_GRF"/>
</dbReference>
<name>A0AAV9U9K3_9PEZI</name>
<dbReference type="AlphaFoldDB" id="A0AAV9U9K3"/>
<evidence type="ECO:0000313" key="7">
    <source>
        <dbReference type="EMBL" id="KAK6338205.1"/>
    </source>
</evidence>
<evidence type="ECO:0000256" key="5">
    <source>
        <dbReference type="SAM" id="MobiDB-lite"/>
    </source>
</evidence>
<accession>A0AAV9U9K3</accession>
<evidence type="ECO:0000256" key="3">
    <source>
        <dbReference type="ARBA" id="ARBA00022833"/>
    </source>
</evidence>
<sequence length="698" mass="75817">MGKNEGRQYWACSKFSGARPGCNFWIWIEEAREREYKALLVNGQMPTKTATPSRPLRQIKISESFHRSKAGEASSAKKSSLSAPTEKIKPPPVRVTDENSKPLKGGAHIDTISIPSDIEEAGEGNIDVNTAIDLDADGDIELYEDAVGVQQQDSNLSAHANGILDPALRPNTFDDQNPSGAPEDEPPAEGPRKIARTKNNTSPSKHLLAAAAPNMSIQHFSFQSTASTVVDPPYTSAQERSMREEEFDRVEPVPYPTYPDLQHLIDSDKGKAPIQVHQGYESRATGPSFISSKFPSWDVNNPMGPHIGAFPQGSDLGSRPNGVGTETRPNGVNTIRPSNGTHAKALPSGGAPLSNNPHAAAMSNGSYPGKPMNRQNTTTARAHSYAGPSNNGSLYNKSYTSVPSNASYETAPPPNGSQTFSRPAPLVENSVPNGAPSTPQKYARMPPTSTRTHSDEILDVTDELFMVLENAGVLPLLNPISVEQIKEVLKKSARKQGGYLKARDIARNERDQLRAQIKSQNSTENRRSPTPSPVPPVSSPIPGTPSIPQGSQSFVPASQLSAPSTPCPVRNSSQTTKSTEAAKLKVEKAELEKKLLEANRRVNMHDNLLIELQEEKDDLNKKIMKLTGELGDLKEQMMSGCSNKCEGVKKLSGENKELEKRVRQLEAAEKENMALKKDMDNIQKELNILTNGLEVPES</sequence>
<feature type="compositionally biased region" description="Basic and acidic residues" evidence="5">
    <location>
        <begin position="240"/>
        <end position="251"/>
    </location>
</feature>
<feature type="compositionally biased region" description="Polar residues" evidence="5">
    <location>
        <begin position="430"/>
        <end position="440"/>
    </location>
</feature>
<proteinExistence type="predicted"/>
<evidence type="ECO:0000313" key="8">
    <source>
        <dbReference type="Proteomes" id="UP001373714"/>
    </source>
</evidence>
<feature type="compositionally biased region" description="Polar residues" evidence="5">
    <location>
        <begin position="552"/>
        <end position="579"/>
    </location>
</feature>
<reference evidence="7 8" key="1">
    <citation type="submission" date="2019-10" db="EMBL/GenBank/DDBJ databases">
        <authorList>
            <person name="Palmer J.M."/>
        </authorList>
    </citation>
    <scope>NUCLEOTIDE SEQUENCE [LARGE SCALE GENOMIC DNA]</scope>
    <source>
        <strain evidence="7 8">TWF730</strain>
    </source>
</reference>
<feature type="region of interest" description="Disordered" evidence="5">
    <location>
        <begin position="517"/>
        <end position="580"/>
    </location>
</feature>
<dbReference type="PROSITE" id="PS51999">
    <property type="entry name" value="ZF_GRF"/>
    <property type="match status" value="1"/>
</dbReference>
<feature type="compositionally biased region" description="Polar residues" evidence="5">
    <location>
        <begin position="382"/>
        <end position="408"/>
    </location>
</feature>
<evidence type="ECO:0000256" key="1">
    <source>
        <dbReference type="ARBA" id="ARBA00022723"/>
    </source>
</evidence>
<feature type="domain" description="GRF-type" evidence="6">
    <location>
        <begin position="1"/>
        <end position="31"/>
    </location>
</feature>
<evidence type="ECO:0000256" key="4">
    <source>
        <dbReference type="PROSITE-ProRule" id="PRU01343"/>
    </source>
</evidence>
<evidence type="ECO:0000259" key="6">
    <source>
        <dbReference type="PROSITE" id="PS51999"/>
    </source>
</evidence>